<comment type="caution">
    <text evidence="1">The sequence shown here is derived from an EMBL/GenBank/DDBJ whole genome shotgun (WGS) entry which is preliminary data.</text>
</comment>
<sequence>MKLSPSSLSGIKVADFNVEAETTQQGVVHTDEIDKIAKKIVSAPEEHGNIHVAIPFRAFRINWIKLRVENKSLQGKNVWPSKIRCQRPIQQQETERLQLDYTYVGMGVQWDNM</sequence>
<keyword evidence="2" id="KW-1185">Reference proteome</keyword>
<organism evidence="1 2">
    <name type="scientific">Solanum tuberosum</name>
    <name type="common">Potato</name>
    <dbReference type="NCBI Taxonomy" id="4113"/>
    <lineage>
        <taxon>Eukaryota</taxon>
        <taxon>Viridiplantae</taxon>
        <taxon>Streptophyta</taxon>
        <taxon>Embryophyta</taxon>
        <taxon>Tracheophyta</taxon>
        <taxon>Spermatophyta</taxon>
        <taxon>Magnoliopsida</taxon>
        <taxon>eudicotyledons</taxon>
        <taxon>Gunneridae</taxon>
        <taxon>Pentapetalae</taxon>
        <taxon>asterids</taxon>
        <taxon>lamiids</taxon>
        <taxon>Solanales</taxon>
        <taxon>Solanaceae</taxon>
        <taxon>Solanoideae</taxon>
        <taxon>Solaneae</taxon>
        <taxon>Solanum</taxon>
    </lineage>
</organism>
<gene>
    <name evidence="1" type="ORF">KY290_005467</name>
</gene>
<accession>A0ABQ7WGC7</accession>
<evidence type="ECO:0000313" key="2">
    <source>
        <dbReference type="Proteomes" id="UP000826656"/>
    </source>
</evidence>
<protein>
    <submittedName>
        <fullName evidence="1">Uncharacterized protein</fullName>
    </submittedName>
</protein>
<dbReference type="EMBL" id="JAIVGD010000002">
    <property type="protein sequence ID" value="KAH0779040.1"/>
    <property type="molecule type" value="Genomic_DNA"/>
</dbReference>
<proteinExistence type="predicted"/>
<name>A0ABQ7WGC7_SOLTU</name>
<reference evidence="1 2" key="1">
    <citation type="journal article" date="2021" name="bioRxiv">
        <title>Chromosome-scale and haplotype-resolved genome assembly of a tetraploid potato cultivar.</title>
        <authorList>
            <person name="Sun H."/>
            <person name="Jiao W.-B."/>
            <person name="Krause K."/>
            <person name="Campoy J.A."/>
            <person name="Goel M."/>
            <person name="Folz-Donahue K."/>
            <person name="Kukat C."/>
            <person name="Huettel B."/>
            <person name="Schneeberger K."/>
        </authorList>
    </citation>
    <scope>NUCLEOTIDE SEQUENCE [LARGE SCALE GENOMIC DNA]</scope>
    <source>
        <strain evidence="1">SolTubOtavaFocal</strain>
        <tissue evidence="1">Leaves</tissue>
    </source>
</reference>
<dbReference type="Proteomes" id="UP000826656">
    <property type="component" value="Unassembled WGS sequence"/>
</dbReference>
<evidence type="ECO:0000313" key="1">
    <source>
        <dbReference type="EMBL" id="KAH0779040.1"/>
    </source>
</evidence>